<keyword evidence="1" id="KW-0812">Transmembrane</keyword>
<dbReference type="EMBL" id="CM001403">
    <property type="protein sequence ID" value="EHQ25289.1"/>
    <property type="molecule type" value="Genomic_DNA"/>
</dbReference>
<dbReference type="STRING" id="714943.Mucpa_1121"/>
<accession>H1YF36</accession>
<dbReference type="Proteomes" id="UP000002774">
    <property type="component" value="Chromosome"/>
</dbReference>
<keyword evidence="1" id="KW-1133">Transmembrane helix</keyword>
<proteinExistence type="predicted"/>
<dbReference type="AlphaFoldDB" id="H1YF36"/>
<protein>
    <recommendedName>
        <fullName evidence="2">LiaI-LiaF-like transmembrane region domain-containing protein</fullName>
    </recommendedName>
</protein>
<organism evidence="3 4">
    <name type="scientific">Mucilaginibacter paludis DSM 18603</name>
    <dbReference type="NCBI Taxonomy" id="714943"/>
    <lineage>
        <taxon>Bacteria</taxon>
        <taxon>Pseudomonadati</taxon>
        <taxon>Bacteroidota</taxon>
        <taxon>Sphingobacteriia</taxon>
        <taxon>Sphingobacteriales</taxon>
        <taxon>Sphingobacteriaceae</taxon>
        <taxon>Mucilaginibacter</taxon>
    </lineage>
</organism>
<sequence>MRNDKLIPGTILVIIGILFLMDNFGLIHFSWSNFFHLWPIILVIAGVNLVFSHNRSGVATAIKIIVLIVGLGFLIFSGLRRHQYDNNWDFGFNRHYDYNDSDTTDDNDDDEMDGDSIVKVEGNGHYQEAYKPEIKLARLNITGGGTSYTLKDATNNLFEADTKEYSDRYVLTSSVDSATQTLDFDMNNKHHHGIHFNFGGNKANKAYIKLNNNPEWEIRVQTGATKLDFDLTNFKIRKLKLEGGAASFHVKMGQPLAESRVEVSTGVSEVSLNVPQNAACRITTETGLSSKSITGFQNTGENEYETPGFDKAANKMYIKLSGGISDFKVKQY</sequence>
<evidence type="ECO:0000313" key="3">
    <source>
        <dbReference type="EMBL" id="EHQ25289.1"/>
    </source>
</evidence>
<reference evidence="3" key="1">
    <citation type="submission" date="2011-09" db="EMBL/GenBank/DDBJ databases">
        <title>The permanent draft genome of Mucilaginibacter paludis DSM 18603.</title>
        <authorList>
            <consortium name="US DOE Joint Genome Institute (JGI-PGF)"/>
            <person name="Lucas S."/>
            <person name="Han J."/>
            <person name="Lapidus A."/>
            <person name="Bruce D."/>
            <person name="Goodwin L."/>
            <person name="Pitluck S."/>
            <person name="Peters L."/>
            <person name="Kyrpides N."/>
            <person name="Mavromatis K."/>
            <person name="Ivanova N."/>
            <person name="Mikhailova N."/>
            <person name="Held B."/>
            <person name="Detter J.C."/>
            <person name="Tapia R."/>
            <person name="Han C."/>
            <person name="Land M."/>
            <person name="Hauser L."/>
            <person name="Markowitz V."/>
            <person name="Cheng J.-F."/>
            <person name="Hugenholtz P."/>
            <person name="Woyke T."/>
            <person name="Wu D."/>
            <person name="Tindall B."/>
            <person name="Brambilla E."/>
            <person name="Klenk H.-P."/>
            <person name="Eisen J.A."/>
        </authorList>
    </citation>
    <scope>NUCLEOTIDE SEQUENCE [LARGE SCALE GENOMIC DNA]</scope>
    <source>
        <strain evidence="3">DSM 18603</strain>
    </source>
</reference>
<evidence type="ECO:0000259" key="2">
    <source>
        <dbReference type="Pfam" id="PF18917"/>
    </source>
</evidence>
<feature type="transmembrane region" description="Helical" evidence="1">
    <location>
        <begin position="57"/>
        <end position="76"/>
    </location>
</feature>
<gene>
    <name evidence="3" type="ORF">Mucpa_1121</name>
</gene>
<name>H1YF36_9SPHI</name>
<feature type="domain" description="LiaI-LiaF-like transmembrane region" evidence="2">
    <location>
        <begin position="6"/>
        <end position="49"/>
    </location>
</feature>
<feature type="transmembrane region" description="Helical" evidence="1">
    <location>
        <begin position="6"/>
        <end position="27"/>
    </location>
</feature>
<evidence type="ECO:0000313" key="4">
    <source>
        <dbReference type="Proteomes" id="UP000002774"/>
    </source>
</evidence>
<evidence type="ECO:0000256" key="1">
    <source>
        <dbReference type="SAM" id="Phobius"/>
    </source>
</evidence>
<dbReference type="InterPro" id="IPR043726">
    <property type="entry name" value="LiaI-LiaF-like_TM1"/>
</dbReference>
<keyword evidence="4" id="KW-1185">Reference proteome</keyword>
<dbReference type="RefSeq" id="WP_008504985.1">
    <property type="nucleotide sequence ID" value="NZ_CM001403.1"/>
</dbReference>
<feature type="transmembrane region" description="Helical" evidence="1">
    <location>
        <begin position="34"/>
        <end position="51"/>
    </location>
</feature>
<dbReference type="HOGENOM" id="CLU_073800_0_0_10"/>
<keyword evidence="1" id="KW-0472">Membrane</keyword>
<dbReference type="eggNOG" id="COG1846">
    <property type="taxonomic scope" value="Bacteria"/>
</dbReference>
<dbReference type="OrthoDB" id="941984at2"/>
<dbReference type="Pfam" id="PF18917">
    <property type="entry name" value="LiaI-LiaF-like_TM1"/>
    <property type="match status" value="1"/>
</dbReference>